<keyword evidence="1" id="KW-1133">Transmembrane helix</keyword>
<evidence type="ECO:0000313" key="3">
    <source>
        <dbReference type="Proteomes" id="UP000188533"/>
    </source>
</evidence>
<keyword evidence="1" id="KW-0472">Membrane</keyword>
<evidence type="ECO:0000256" key="1">
    <source>
        <dbReference type="SAM" id="Phobius"/>
    </source>
</evidence>
<keyword evidence="1" id="KW-0812">Transmembrane</keyword>
<protein>
    <submittedName>
        <fullName evidence="2">Uncharacterized protein</fullName>
    </submittedName>
</protein>
<dbReference type="EMBL" id="BDGU01000046">
    <property type="protein sequence ID" value="GAW00938.1"/>
    <property type="molecule type" value="Genomic_DNA"/>
</dbReference>
<accession>A0A1Q3E106</accession>
<reference evidence="2 3" key="1">
    <citation type="submission" date="2016-08" db="EMBL/GenBank/DDBJ databases">
        <authorList>
            <consortium name="Lentinula edodes genome sequencing consortium"/>
            <person name="Sakamoto Y."/>
            <person name="Nakade K."/>
            <person name="Sato S."/>
            <person name="Yoshida Y."/>
            <person name="Miyazaki K."/>
            <person name="Natsume S."/>
            <person name="Konno N."/>
        </authorList>
    </citation>
    <scope>NUCLEOTIDE SEQUENCE [LARGE SCALE GENOMIC DNA]</scope>
    <source>
        <strain evidence="2 3">NBRC 111202</strain>
    </source>
</reference>
<proteinExistence type="predicted"/>
<sequence length="308" mass="35596">MPVEKHPQRHSEYPLSDFHVKLQTSNSDMSNFVASTSQFSYVLPYTFNNFRKFVEYLGRAIMLLRQSPFFPGLFPVYLLLSIALLSVARPGRRDMVIRLGYENIGDEQYGTAFQSHNHFDQSTEFTIFFGNTVGLTACILKNQLVTQTRDIPRVEAQTAWSVGRVRERLLIKLGIDQKSQLVTNLDEHQATREFLVRELSDPKKLLKQTKDLFYKKYDVPAVDFWQDVADNGEFISIVLIYLTLLEGRDHKTVLPKGTLEEWIKMYRAVKTLELGADYVTKNPHFLAILYLLEGKYEAPKTPFNWPAS</sequence>
<organism evidence="2 3">
    <name type="scientific">Lentinula edodes</name>
    <name type="common">Shiitake mushroom</name>
    <name type="synonym">Lentinus edodes</name>
    <dbReference type="NCBI Taxonomy" id="5353"/>
    <lineage>
        <taxon>Eukaryota</taxon>
        <taxon>Fungi</taxon>
        <taxon>Dikarya</taxon>
        <taxon>Basidiomycota</taxon>
        <taxon>Agaricomycotina</taxon>
        <taxon>Agaricomycetes</taxon>
        <taxon>Agaricomycetidae</taxon>
        <taxon>Agaricales</taxon>
        <taxon>Marasmiineae</taxon>
        <taxon>Omphalotaceae</taxon>
        <taxon>Lentinula</taxon>
    </lineage>
</organism>
<name>A0A1Q3E106_LENED</name>
<gene>
    <name evidence="2" type="ORF">LENED_002497</name>
</gene>
<dbReference type="AlphaFoldDB" id="A0A1Q3E106"/>
<reference evidence="2 3" key="2">
    <citation type="submission" date="2017-02" db="EMBL/GenBank/DDBJ databases">
        <title>A genome survey and senescence transcriptome analysis in Lentinula edodes.</title>
        <authorList>
            <person name="Sakamoto Y."/>
            <person name="Nakade K."/>
            <person name="Sato S."/>
            <person name="Yoshida Y."/>
            <person name="Miyazaki K."/>
            <person name="Natsume S."/>
            <person name="Konno N."/>
        </authorList>
    </citation>
    <scope>NUCLEOTIDE SEQUENCE [LARGE SCALE GENOMIC DNA]</scope>
    <source>
        <strain evidence="2 3">NBRC 111202</strain>
    </source>
</reference>
<evidence type="ECO:0000313" key="2">
    <source>
        <dbReference type="EMBL" id="GAW00938.1"/>
    </source>
</evidence>
<comment type="caution">
    <text evidence="2">The sequence shown here is derived from an EMBL/GenBank/DDBJ whole genome shotgun (WGS) entry which is preliminary data.</text>
</comment>
<feature type="transmembrane region" description="Helical" evidence="1">
    <location>
        <begin position="69"/>
        <end position="88"/>
    </location>
</feature>
<dbReference type="Proteomes" id="UP000188533">
    <property type="component" value="Unassembled WGS sequence"/>
</dbReference>
<keyword evidence="3" id="KW-1185">Reference proteome</keyword>